<evidence type="ECO:0000313" key="2">
    <source>
        <dbReference type="EMBL" id="MFH8134194.1"/>
    </source>
</evidence>
<feature type="transmembrane region" description="Helical" evidence="1">
    <location>
        <begin position="43"/>
        <end position="64"/>
    </location>
</feature>
<accession>A0ABW7PV83</accession>
<keyword evidence="1" id="KW-0812">Transmembrane</keyword>
<organism evidence="2 3">
    <name type="scientific">Pantoea osteomyelitidis</name>
    <dbReference type="NCBI Taxonomy" id="3230026"/>
    <lineage>
        <taxon>Bacteria</taxon>
        <taxon>Pseudomonadati</taxon>
        <taxon>Pseudomonadota</taxon>
        <taxon>Gammaproteobacteria</taxon>
        <taxon>Enterobacterales</taxon>
        <taxon>Erwiniaceae</taxon>
        <taxon>Pantoea</taxon>
    </lineage>
</organism>
<sequence length="114" mass="12171">MNHTPPGGWEQLENWLSIYAPSIYAGLTALGISALCDIRSGKPWLYTATGALICGIFAVAVSALLEHMGLPYNSGAFAGALVGFVGADRLRDMALGLVYRRAGIERKENANETE</sequence>
<evidence type="ECO:0000313" key="3">
    <source>
        <dbReference type="Proteomes" id="UP001611251"/>
    </source>
</evidence>
<keyword evidence="1" id="KW-1133">Transmembrane helix</keyword>
<evidence type="ECO:0000256" key="1">
    <source>
        <dbReference type="SAM" id="Phobius"/>
    </source>
</evidence>
<dbReference type="Pfam" id="PF05106">
    <property type="entry name" value="Phage_holin_3_1"/>
    <property type="match status" value="1"/>
</dbReference>
<comment type="caution">
    <text evidence="2">The sequence shown here is derived from an EMBL/GenBank/DDBJ whole genome shotgun (WGS) entry which is preliminary data.</text>
</comment>
<dbReference type="Proteomes" id="UP001611251">
    <property type="component" value="Unassembled WGS sequence"/>
</dbReference>
<reference evidence="2 3" key="1">
    <citation type="submission" date="2024-08" db="EMBL/GenBank/DDBJ databases">
        <title>Pantoea ronii - a newly identified human opportunistic pathogen.</title>
        <authorList>
            <person name="Keidar-Friedman D."/>
            <person name="Sorek N."/>
            <person name="Leshin-Carmel D."/>
            <person name="Tsur A."/>
            <person name="Amsalem M."/>
            <person name="Tolkach D."/>
            <person name="Brosh-Nissimov T."/>
        </authorList>
    </citation>
    <scope>NUCLEOTIDE SEQUENCE [LARGE SCALE GENOMIC DNA]</scope>
    <source>
        <strain evidence="2 3">AA23256</strain>
    </source>
</reference>
<dbReference type="InterPro" id="IPR006481">
    <property type="entry name" value="Phage_lambda_GpS_holin"/>
</dbReference>
<proteinExistence type="predicted"/>
<name>A0ABW7PV83_9GAMM</name>
<dbReference type="RefSeq" id="WP_397213764.1">
    <property type="nucleotide sequence ID" value="NZ_JBGFSN010000004.1"/>
</dbReference>
<feature type="transmembrane region" description="Helical" evidence="1">
    <location>
        <begin position="15"/>
        <end position="36"/>
    </location>
</feature>
<protein>
    <submittedName>
        <fullName evidence="2">Phage holin family protein</fullName>
    </submittedName>
</protein>
<feature type="transmembrane region" description="Helical" evidence="1">
    <location>
        <begin position="70"/>
        <end position="87"/>
    </location>
</feature>
<keyword evidence="3" id="KW-1185">Reference proteome</keyword>
<dbReference type="EMBL" id="JBGFSN010000004">
    <property type="protein sequence ID" value="MFH8134194.1"/>
    <property type="molecule type" value="Genomic_DNA"/>
</dbReference>
<gene>
    <name evidence="2" type="ORF">ABU178_08405</name>
</gene>
<keyword evidence="1" id="KW-0472">Membrane</keyword>